<evidence type="ECO:0008006" key="5">
    <source>
        <dbReference type="Google" id="ProtNLM"/>
    </source>
</evidence>
<name>A0A422QCN6_9TRYP</name>
<accession>A0A422QCN6</accession>
<dbReference type="GeneID" id="40313719"/>
<dbReference type="Proteomes" id="UP000284403">
    <property type="component" value="Unassembled WGS sequence"/>
</dbReference>
<feature type="chain" id="PRO_5019508201" description="Secreted protein" evidence="2">
    <location>
        <begin position="19"/>
        <end position="215"/>
    </location>
</feature>
<comment type="caution">
    <text evidence="3">The sequence shown here is derived from an EMBL/GenBank/DDBJ whole genome shotgun (WGS) entry which is preliminary data.</text>
</comment>
<evidence type="ECO:0000256" key="2">
    <source>
        <dbReference type="SAM" id="SignalP"/>
    </source>
</evidence>
<organism evidence="3 4">
    <name type="scientific">Trypanosoma conorhini</name>
    <dbReference type="NCBI Taxonomy" id="83891"/>
    <lineage>
        <taxon>Eukaryota</taxon>
        <taxon>Discoba</taxon>
        <taxon>Euglenozoa</taxon>
        <taxon>Kinetoplastea</taxon>
        <taxon>Metakinetoplastina</taxon>
        <taxon>Trypanosomatida</taxon>
        <taxon>Trypanosomatidae</taxon>
        <taxon>Trypanosoma</taxon>
    </lineage>
</organism>
<feature type="signal peptide" evidence="2">
    <location>
        <begin position="1"/>
        <end position="18"/>
    </location>
</feature>
<feature type="compositionally biased region" description="Basic residues" evidence="1">
    <location>
        <begin position="44"/>
        <end position="53"/>
    </location>
</feature>
<dbReference type="EMBL" id="MKKU01000001">
    <property type="protein sequence ID" value="RNF27724.1"/>
    <property type="molecule type" value="Genomic_DNA"/>
</dbReference>
<proteinExistence type="predicted"/>
<feature type="region of interest" description="Disordered" evidence="1">
    <location>
        <begin position="43"/>
        <end position="81"/>
    </location>
</feature>
<feature type="compositionally biased region" description="Basic and acidic residues" evidence="1">
    <location>
        <begin position="54"/>
        <end position="65"/>
    </location>
</feature>
<evidence type="ECO:0000313" key="4">
    <source>
        <dbReference type="Proteomes" id="UP000284403"/>
    </source>
</evidence>
<keyword evidence="2" id="KW-0732">Signal</keyword>
<feature type="compositionally biased region" description="Polar residues" evidence="1">
    <location>
        <begin position="123"/>
        <end position="136"/>
    </location>
</feature>
<dbReference type="PROSITE" id="PS51257">
    <property type="entry name" value="PROKAR_LIPOPROTEIN"/>
    <property type="match status" value="1"/>
</dbReference>
<keyword evidence="4" id="KW-1185">Reference proteome</keyword>
<feature type="region of interest" description="Disordered" evidence="1">
    <location>
        <begin position="117"/>
        <end position="138"/>
    </location>
</feature>
<reference evidence="3 4" key="1">
    <citation type="journal article" date="2018" name="BMC Genomics">
        <title>Genomic comparison of Trypanosoma conorhini and Trypanosoma rangeli to Trypanosoma cruzi strains of high and low virulence.</title>
        <authorList>
            <person name="Bradwell K.R."/>
            <person name="Koparde V.N."/>
            <person name="Matveyev A.V."/>
            <person name="Serrano M.G."/>
            <person name="Alves J.M."/>
            <person name="Parikh H."/>
            <person name="Huang B."/>
            <person name="Lee V."/>
            <person name="Espinosa-Alvarez O."/>
            <person name="Ortiz P.A."/>
            <person name="Costa-Martins A.G."/>
            <person name="Teixeira M.M."/>
            <person name="Buck G.A."/>
        </authorList>
    </citation>
    <scope>NUCLEOTIDE SEQUENCE [LARGE SCALE GENOMIC DNA]</scope>
    <source>
        <strain evidence="3 4">025E</strain>
    </source>
</reference>
<evidence type="ECO:0000256" key="1">
    <source>
        <dbReference type="SAM" id="MobiDB-lite"/>
    </source>
</evidence>
<dbReference type="AlphaFoldDB" id="A0A422QCN6"/>
<gene>
    <name evidence="3" type="ORF">Tco025E_00108</name>
</gene>
<feature type="region of interest" description="Disordered" evidence="1">
    <location>
        <begin position="150"/>
        <end position="215"/>
    </location>
</feature>
<sequence length="215" mass="23609">MIPFRGCVLLAVFFSCLARCTPPPPPFHTVAAQQCGRAAVSAKIKGKRKTRRRGEREKRLREKRATRTRKSLLSQPPETSDECDRTYVCVYIYTRLCVRACVSVVVVVGGGGNVSGAAHTHSGRNTGGPTAPQATPRTPYYFLHAPQAEDKRGRERGGGPFHALARDPESIKRGGGTHTHRQTHTNGENYASPPTPLHSNADVHKKAESWDIHTH</sequence>
<protein>
    <recommendedName>
        <fullName evidence="5">Secreted protein</fullName>
    </recommendedName>
</protein>
<evidence type="ECO:0000313" key="3">
    <source>
        <dbReference type="EMBL" id="RNF27724.1"/>
    </source>
</evidence>
<dbReference type="RefSeq" id="XP_029232930.1">
    <property type="nucleotide sequence ID" value="XM_029367057.1"/>
</dbReference>
<feature type="compositionally biased region" description="Basic and acidic residues" evidence="1">
    <location>
        <begin position="201"/>
        <end position="215"/>
    </location>
</feature>